<dbReference type="InterPro" id="IPR027972">
    <property type="entry name" value="DUF4489"/>
</dbReference>
<sequence length="517" mass="57262">MINRDCKREKMHGSDKDCISCMPQHTKPKKILLECGEGTGSTTFTSINESPFQLAHITVDTTCLCKPEVVIKFTSLVCMDNLAEEIETGTVRLKYELFRACDQEEPVALGTWLYEQINALSIGFDTQEESFSFMFCESTSCHRCCEYFVVVTPLDITNATVTVSNGRMAALSQSMHDTLEKQHQVNTKDYLKKEKHPKPREILSVCGSGNGSASYRVPIAQPLPTGIAHASVDTTCLTKPKVFLEFACNIALISTFDLRLQFELFRVCDKGEPVSLGVWRFERVGGAFELGGEFIEKVFNFIFCEHKSPSSCCDYFVMLTANEITTEAVVFDVVVDNARLHVFAQDSWDYAEEDKAYSQKQDAIDCIPKHPKPSKAILECGSGVGNVTFNQSSTERTQIGQVSIDTTCLCKPAVYIEFSSNIGFELQSNELEALLQLQIELFKTCDNRGPVPIGVWVVEVFDVIEKGTGAFQFISCDCETCPGCCDYFVTATPIGAEASTTIITVSDIKIAALAQES</sequence>
<organism evidence="1 2">
    <name type="scientific">Vallitalea pronyensis</name>
    <dbReference type="NCBI Taxonomy" id="1348613"/>
    <lineage>
        <taxon>Bacteria</taxon>
        <taxon>Bacillati</taxon>
        <taxon>Bacillota</taxon>
        <taxon>Clostridia</taxon>
        <taxon>Lachnospirales</taxon>
        <taxon>Vallitaleaceae</taxon>
        <taxon>Vallitalea</taxon>
    </lineage>
</organism>
<gene>
    <name evidence="1" type="ORF">HZI73_24865</name>
</gene>
<accession>A0A8J8SJ94</accession>
<dbReference type="Pfam" id="PF14879">
    <property type="entry name" value="DUF4489"/>
    <property type="match status" value="3"/>
</dbReference>
<evidence type="ECO:0000313" key="2">
    <source>
        <dbReference type="Proteomes" id="UP000683246"/>
    </source>
</evidence>
<proteinExistence type="predicted"/>
<reference evidence="1" key="1">
    <citation type="submission" date="2020-07" db="EMBL/GenBank/DDBJ databases">
        <title>Vallitalea pronyensis genome.</title>
        <authorList>
            <person name="Postec A."/>
        </authorList>
    </citation>
    <scope>NUCLEOTIDE SEQUENCE</scope>
    <source>
        <strain evidence="1">FatNI3</strain>
    </source>
</reference>
<dbReference type="AlphaFoldDB" id="A0A8J8SJ94"/>
<keyword evidence="2" id="KW-1185">Reference proteome</keyword>
<dbReference type="EMBL" id="CP058649">
    <property type="protein sequence ID" value="QUI25333.1"/>
    <property type="molecule type" value="Genomic_DNA"/>
</dbReference>
<dbReference type="RefSeq" id="WP_212696034.1">
    <property type="nucleotide sequence ID" value="NZ_CP058649.1"/>
</dbReference>
<protein>
    <submittedName>
        <fullName evidence="1">DUF4489 domain-containing protein</fullName>
    </submittedName>
</protein>
<name>A0A8J8SJ94_9FIRM</name>
<dbReference type="KEGG" id="vpy:HZI73_24865"/>
<evidence type="ECO:0000313" key="1">
    <source>
        <dbReference type="EMBL" id="QUI25333.1"/>
    </source>
</evidence>
<dbReference type="Proteomes" id="UP000683246">
    <property type="component" value="Chromosome"/>
</dbReference>